<protein>
    <submittedName>
        <fullName evidence="4">NAD(P)-dependent dehydrogenase (Short-subunit alcohol dehydrogenase family)</fullName>
    </submittedName>
</protein>
<dbReference type="InterPro" id="IPR036291">
    <property type="entry name" value="NAD(P)-bd_dom_sf"/>
</dbReference>
<dbReference type="PANTHER" id="PTHR42879:SF2">
    <property type="entry name" value="3-OXOACYL-[ACYL-CARRIER-PROTEIN] REDUCTASE FABG"/>
    <property type="match status" value="1"/>
</dbReference>
<dbReference type="PROSITE" id="PS00061">
    <property type="entry name" value="ADH_SHORT"/>
    <property type="match status" value="1"/>
</dbReference>
<evidence type="ECO:0000256" key="2">
    <source>
        <dbReference type="ARBA" id="ARBA00023221"/>
    </source>
</evidence>
<dbReference type="CDD" id="cd05233">
    <property type="entry name" value="SDR_c"/>
    <property type="match status" value="1"/>
</dbReference>
<keyword evidence="5" id="KW-1185">Reference proteome</keyword>
<dbReference type="EMBL" id="JAGGLM010000029">
    <property type="protein sequence ID" value="MBP2034030.1"/>
    <property type="molecule type" value="Genomic_DNA"/>
</dbReference>
<keyword evidence="2" id="KW-0753">Steroid metabolism</keyword>
<reference evidence="4 5" key="1">
    <citation type="submission" date="2021-03" db="EMBL/GenBank/DDBJ databases">
        <title>Genomic Encyclopedia of Type Strains, Phase IV (KMG-IV): sequencing the most valuable type-strain genomes for metagenomic binning, comparative biology and taxonomic classification.</title>
        <authorList>
            <person name="Goeker M."/>
        </authorList>
    </citation>
    <scope>NUCLEOTIDE SEQUENCE [LARGE SCALE GENOMIC DNA]</scope>
    <source>
        <strain evidence="4 5">DSM 28783</strain>
    </source>
</reference>
<evidence type="ECO:0000256" key="1">
    <source>
        <dbReference type="ARBA" id="ARBA00006484"/>
    </source>
</evidence>
<gene>
    <name evidence="4" type="ORF">J2Z42_002749</name>
</gene>
<dbReference type="PRINTS" id="PR00081">
    <property type="entry name" value="GDHRDH"/>
</dbReference>
<comment type="similarity">
    <text evidence="1 3">Belongs to the short-chain dehydrogenases/reductases (SDR) family.</text>
</comment>
<keyword evidence="2" id="KW-0443">Lipid metabolism</keyword>
<accession>A0ABS4KVI9</accession>
<name>A0ABS4KVI9_9CLOT</name>
<organism evidence="4 5">
    <name type="scientific">Clostridium algifaecis</name>
    <dbReference type="NCBI Taxonomy" id="1472040"/>
    <lineage>
        <taxon>Bacteria</taxon>
        <taxon>Bacillati</taxon>
        <taxon>Bacillota</taxon>
        <taxon>Clostridia</taxon>
        <taxon>Eubacteriales</taxon>
        <taxon>Clostridiaceae</taxon>
        <taxon>Clostridium</taxon>
    </lineage>
</organism>
<evidence type="ECO:0000313" key="4">
    <source>
        <dbReference type="EMBL" id="MBP2034030.1"/>
    </source>
</evidence>
<sequence length="265" mass="29157">MDMGLLNKKVLITGSTSGVGKGIAEAFIKEGARVVVTSYLEKEVIDTVKEFKDKYTEALVEGVVGDLSKLEDANKLYDEVTKDGPIDILVNNLGIYPVKPFEQITDEEWYHIFNINVMSIVRLCRRALPDMLKINSGKIINISSEAGLRPNGDLIHYSTTKSAILGLSRGLAETTKGSKVTVNSVLPVTTWTEGIAKYFEELAKKNGNSVEQEKINYFQNGNDRDSLLQRFLTTEEVAKTVLFAATNDGINGNSILIDAGVIKHI</sequence>
<dbReference type="InterPro" id="IPR050259">
    <property type="entry name" value="SDR"/>
</dbReference>
<dbReference type="Proteomes" id="UP001519307">
    <property type="component" value="Unassembled WGS sequence"/>
</dbReference>
<dbReference type="Gene3D" id="3.40.50.720">
    <property type="entry name" value="NAD(P)-binding Rossmann-like Domain"/>
    <property type="match status" value="1"/>
</dbReference>
<proteinExistence type="inferred from homology"/>
<dbReference type="Pfam" id="PF00106">
    <property type="entry name" value="adh_short"/>
    <property type="match status" value="1"/>
</dbReference>
<dbReference type="PANTHER" id="PTHR42879">
    <property type="entry name" value="3-OXOACYL-(ACYL-CARRIER-PROTEIN) REDUCTASE"/>
    <property type="match status" value="1"/>
</dbReference>
<dbReference type="InterPro" id="IPR002347">
    <property type="entry name" value="SDR_fam"/>
</dbReference>
<comment type="caution">
    <text evidence="4">The sequence shown here is derived from an EMBL/GenBank/DDBJ whole genome shotgun (WGS) entry which is preliminary data.</text>
</comment>
<dbReference type="RefSeq" id="WP_209703266.1">
    <property type="nucleotide sequence ID" value="NZ_JAGGLM010000029.1"/>
</dbReference>
<dbReference type="SUPFAM" id="SSF51735">
    <property type="entry name" value="NAD(P)-binding Rossmann-fold domains"/>
    <property type="match status" value="1"/>
</dbReference>
<dbReference type="PRINTS" id="PR00080">
    <property type="entry name" value="SDRFAMILY"/>
</dbReference>
<evidence type="ECO:0000256" key="3">
    <source>
        <dbReference type="RuleBase" id="RU000363"/>
    </source>
</evidence>
<evidence type="ECO:0000313" key="5">
    <source>
        <dbReference type="Proteomes" id="UP001519307"/>
    </source>
</evidence>
<dbReference type="InterPro" id="IPR020904">
    <property type="entry name" value="Sc_DH/Rdtase_CS"/>
</dbReference>